<dbReference type="AlphaFoldDB" id="X1JCL8"/>
<comment type="caution">
    <text evidence="1">The sequence shown here is derived from an EMBL/GenBank/DDBJ whole genome shotgun (WGS) entry which is preliminary data.</text>
</comment>
<name>X1JCL8_9ZZZZ</name>
<protein>
    <submittedName>
        <fullName evidence="1">Uncharacterized protein</fullName>
    </submittedName>
</protein>
<dbReference type="EMBL" id="BARU01046601">
    <property type="protein sequence ID" value="GAH91737.1"/>
    <property type="molecule type" value="Genomic_DNA"/>
</dbReference>
<sequence>MAIAVLCKDVSIRSDIIFRTPSTGISFTGPKN</sequence>
<accession>X1JCL8</accession>
<evidence type="ECO:0000313" key="1">
    <source>
        <dbReference type="EMBL" id="GAH91737.1"/>
    </source>
</evidence>
<gene>
    <name evidence="1" type="ORF">S03H2_70219</name>
</gene>
<feature type="non-terminal residue" evidence="1">
    <location>
        <position position="32"/>
    </location>
</feature>
<reference evidence="1" key="1">
    <citation type="journal article" date="2014" name="Front. Microbiol.">
        <title>High frequency of phylogenetically diverse reductive dehalogenase-homologous genes in deep subseafloor sedimentary metagenomes.</title>
        <authorList>
            <person name="Kawai M."/>
            <person name="Futagami T."/>
            <person name="Toyoda A."/>
            <person name="Takaki Y."/>
            <person name="Nishi S."/>
            <person name="Hori S."/>
            <person name="Arai W."/>
            <person name="Tsubouchi T."/>
            <person name="Morono Y."/>
            <person name="Uchiyama I."/>
            <person name="Ito T."/>
            <person name="Fujiyama A."/>
            <person name="Inagaki F."/>
            <person name="Takami H."/>
        </authorList>
    </citation>
    <scope>NUCLEOTIDE SEQUENCE</scope>
    <source>
        <strain evidence="1">Expedition CK06-06</strain>
    </source>
</reference>
<organism evidence="1">
    <name type="scientific">marine sediment metagenome</name>
    <dbReference type="NCBI Taxonomy" id="412755"/>
    <lineage>
        <taxon>unclassified sequences</taxon>
        <taxon>metagenomes</taxon>
        <taxon>ecological metagenomes</taxon>
    </lineage>
</organism>
<proteinExistence type="predicted"/>